<organism evidence="1 2">
    <name type="scientific">Spectribacter hydrogenoxidans</name>
    <dbReference type="NCBI Taxonomy" id="3075608"/>
    <lineage>
        <taxon>Bacteria</taxon>
        <taxon>Pseudomonadati</taxon>
        <taxon>Pseudomonadota</taxon>
        <taxon>Gammaproteobacteria</taxon>
        <taxon>Salinisphaerales</taxon>
        <taxon>Salinisphaeraceae</taxon>
        <taxon>Spectribacter</taxon>
    </lineage>
</organism>
<evidence type="ECO:0000313" key="2">
    <source>
        <dbReference type="Proteomes" id="UP001251857"/>
    </source>
</evidence>
<protein>
    <submittedName>
        <fullName evidence="1">DUF5947 family protein</fullName>
    </submittedName>
</protein>
<dbReference type="EMBL" id="JAVRIB010000024">
    <property type="protein sequence ID" value="MDT0636278.1"/>
    <property type="molecule type" value="Genomic_DNA"/>
</dbReference>
<dbReference type="InterPro" id="IPR045991">
    <property type="entry name" value="DUF5947"/>
</dbReference>
<keyword evidence="2" id="KW-1185">Reference proteome</keyword>
<dbReference type="Pfam" id="PF19372">
    <property type="entry name" value="DUF5947"/>
    <property type="match status" value="1"/>
</dbReference>
<reference evidence="1 2" key="1">
    <citation type="submission" date="2023-09" db="EMBL/GenBank/DDBJ databases">
        <authorList>
            <person name="Rey-Velasco X."/>
        </authorList>
    </citation>
    <scope>NUCLEOTIDE SEQUENCE [LARGE SCALE GENOMIC DNA]</scope>
    <source>
        <strain evidence="1 2">W335</strain>
    </source>
</reference>
<sequence>MEAFPQPSKANWVAQLRTFLGTDKPVAERCELCEADIAPAHSHLIEPASHRLLCACPPCALLFDSPDAVRYKRVPRRASRLADFDLSGAQWDAFLIPINLAFFFHSGNQNRVLAMYPGPAGPTESALDLDAWDDLAAANPVLAELEPDVEALLVNRVQDAREYYRVPIDRCYELVGQIRSNWHGLSGGAAVGEAIQTFFAALREETSH</sequence>
<dbReference type="RefSeq" id="WP_311654173.1">
    <property type="nucleotide sequence ID" value="NZ_JAVRIB010000024.1"/>
</dbReference>
<gene>
    <name evidence="1" type="ORF">RM532_15100</name>
</gene>
<proteinExistence type="predicted"/>
<comment type="caution">
    <text evidence="1">The sequence shown here is derived from an EMBL/GenBank/DDBJ whole genome shotgun (WGS) entry which is preliminary data.</text>
</comment>
<evidence type="ECO:0000313" key="1">
    <source>
        <dbReference type="EMBL" id="MDT0636278.1"/>
    </source>
</evidence>
<dbReference type="Proteomes" id="UP001251857">
    <property type="component" value="Unassembled WGS sequence"/>
</dbReference>
<name>A0ABU3C403_9GAMM</name>
<accession>A0ABU3C403</accession>